<sequence>MGSPSTQKHVYDTRIEALLGVSYISMGGLVRQEFHPSSSLYKKVLQFICPLNMLEEDLLAAMWTATAIAIITHTESVRVFQVIFMKCMKSCGRKCPCFSIQSCLVKLINCYYIVTSHVLQKSFFTILLSVCQSKSVGCIFFTKLLLVLAYNTYIFLVQMIRAVTTSHASSVLKEEVEGAANFCLPNMANEGTGRSTPSPVAIHLSRSFSATRSSIMFAGVVVSASSQCQGK</sequence>
<organism evidence="1 2">
    <name type="scientific">Colocasia esculenta</name>
    <name type="common">Wild taro</name>
    <name type="synonym">Arum esculentum</name>
    <dbReference type="NCBI Taxonomy" id="4460"/>
    <lineage>
        <taxon>Eukaryota</taxon>
        <taxon>Viridiplantae</taxon>
        <taxon>Streptophyta</taxon>
        <taxon>Embryophyta</taxon>
        <taxon>Tracheophyta</taxon>
        <taxon>Spermatophyta</taxon>
        <taxon>Magnoliopsida</taxon>
        <taxon>Liliopsida</taxon>
        <taxon>Araceae</taxon>
        <taxon>Aroideae</taxon>
        <taxon>Colocasieae</taxon>
        <taxon>Colocasia</taxon>
    </lineage>
</organism>
<protein>
    <submittedName>
        <fullName evidence="1">Uncharacterized protein</fullName>
    </submittedName>
</protein>
<dbReference type="EMBL" id="NMUH01003307">
    <property type="protein sequence ID" value="MQM04899.1"/>
    <property type="molecule type" value="Genomic_DNA"/>
</dbReference>
<gene>
    <name evidence="1" type="ORF">Taro_037714</name>
</gene>
<dbReference type="OrthoDB" id="439792at2759"/>
<name>A0A843W6A8_COLES</name>
<reference evidence="1" key="1">
    <citation type="submission" date="2017-07" db="EMBL/GenBank/DDBJ databases">
        <title>Taro Niue Genome Assembly and Annotation.</title>
        <authorList>
            <person name="Atibalentja N."/>
            <person name="Keating K."/>
            <person name="Fields C.J."/>
        </authorList>
    </citation>
    <scope>NUCLEOTIDE SEQUENCE</scope>
    <source>
        <strain evidence="1">Niue_2</strain>
        <tissue evidence="1">Leaf</tissue>
    </source>
</reference>
<evidence type="ECO:0000313" key="1">
    <source>
        <dbReference type="EMBL" id="MQM04899.1"/>
    </source>
</evidence>
<evidence type="ECO:0000313" key="2">
    <source>
        <dbReference type="Proteomes" id="UP000652761"/>
    </source>
</evidence>
<proteinExistence type="predicted"/>
<keyword evidence="2" id="KW-1185">Reference proteome</keyword>
<dbReference type="Proteomes" id="UP000652761">
    <property type="component" value="Unassembled WGS sequence"/>
</dbReference>
<dbReference type="AlphaFoldDB" id="A0A843W6A8"/>
<accession>A0A843W6A8</accession>
<comment type="caution">
    <text evidence="1">The sequence shown here is derived from an EMBL/GenBank/DDBJ whole genome shotgun (WGS) entry which is preliminary data.</text>
</comment>